<keyword evidence="9" id="KW-1185">Reference proteome</keyword>
<dbReference type="Pfam" id="PF17763">
    <property type="entry name" value="Asparaginase_C"/>
    <property type="match status" value="1"/>
</dbReference>
<evidence type="ECO:0000256" key="5">
    <source>
        <dbReference type="SAM" id="MobiDB-lite"/>
    </source>
</evidence>
<reference evidence="8 9" key="1">
    <citation type="journal article" date="2019" name="Int. J. Syst. Evol. Microbiol.">
        <title>The Global Catalogue of Microorganisms (GCM) 10K type strain sequencing project: providing services to taxonomists for standard genome sequencing and annotation.</title>
        <authorList>
            <consortium name="The Broad Institute Genomics Platform"/>
            <consortium name="The Broad Institute Genome Sequencing Center for Infectious Disease"/>
            <person name="Wu L."/>
            <person name="Ma J."/>
        </authorList>
    </citation>
    <scope>NUCLEOTIDE SEQUENCE [LARGE SCALE GENOMIC DNA]</scope>
    <source>
        <strain evidence="8 9">CGMCC 1.12859</strain>
    </source>
</reference>
<dbReference type="SFLD" id="SFLDS00057">
    <property type="entry name" value="Glutaminase/Asparaginase"/>
    <property type="match status" value="1"/>
</dbReference>
<evidence type="ECO:0000259" key="7">
    <source>
        <dbReference type="Pfam" id="PF17763"/>
    </source>
</evidence>
<dbReference type="InterPro" id="IPR037152">
    <property type="entry name" value="L-asparaginase_N_sf"/>
</dbReference>
<dbReference type="CDD" id="cd08964">
    <property type="entry name" value="L-asparaginase_II"/>
    <property type="match status" value="1"/>
</dbReference>
<dbReference type="InterPro" id="IPR004550">
    <property type="entry name" value="AsnASE_II"/>
</dbReference>
<proteinExistence type="inferred from homology"/>
<feature type="compositionally biased region" description="Polar residues" evidence="5">
    <location>
        <begin position="1"/>
        <end position="22"/>
    </location>
</feature>
<dbReference type="SUPFAM" id="SSF53774">
    <property type="entry name" value="Glutaminase/Asparaginase"/>
    <property type="match status" value="1"/>
</dbReference>
<feature type="region of interest" description="Disordered" evidence="5">
    <location>
        <begin position="1"/>
        <end position="24"/>
    </location>
</feature>
<dbReference type="PROSITE" id="PS51732">
    <property type="entry name" value="ASN_GLN_ASE_3"/>
    <property type="match status" value="1"/>
</dbReference>
<feature type="active site" evidence="4">
    <location>
        <position position="83"/>
    </location>
</feature>
<feature type="active site" evidence="3">
    <location>
        <position position="11"/>
    </location>
</feature>
<keyword evidence="2" id="KW-0378">Hydrolase</keyword>
<comment type="caution">
    <text evidence="8">The sequence shown here is derived from an EMBL/GenBank/DDBJ whole genome shotgun (WGS) entry which is preliminary data.</text>
</comment>
<dbReference type="PRINTS" id="PR00139">
    <property type="entry name" value="ASNGLNASE"/>
</dbReference>
<gene>
    <name evidence="8" type="ORF">ACFSAU_07245</name>
</gene>
<evidence type="ECO:0000256" key="2">
    <source>
        <dbReference type="ARBA" id="ARBA00022801"/>
    </source>
</evidence>
<dbReference type="InterPro" id="IPR020827">
    <property type="entry name" value="Asparaginase/glutaminase_AS1"/>
</dbReference>
<organism evidence="8 9">
    <name type="scientific">Halolamina litorea</name>
    <dbReference type="NCBI Taxonomy" id="1515593"/>
    <lineage>
        <taxon>Archaea</taxon>
        <taxon>Methanobacteriati</taxon>
        <taxon>Methanobacteriota</taxon>
        <taxon>Stenosarchaea group</taxon>
        <taxon>Halobacteria</taxon>
        <taxon>Halobacteriales</taxon>
        <taxon>Haloferacaceae</taxon>
    </lineage>
</organism>
<dbReference type="PANTHER" id="PTHR11707">
    <property type="entry name" value="L-ASPARAGINASE"/>
    <property type="match status" value="1"/>
</dbReference>
<accession>A0ABD6BQ52</accession>
<protein>
    <submittedName>
        <fullName evidence="8">Asparaginase</fullName>
    </submittedName>
</protein>
<sequence>MHVTVLSTGGTIASTGGESKTPTKAGEELIDAVPGLSELASFAVERVASVSGFDVTWERAAALREAAERAAEDADGIVVTHGTDTMAESAYLLDLTTALDVPVAFTGAQRPFDQVGTDGPPNLLSAVRTVTHERVDAGTYLVFDDEVHAARDVVKRHTSALSTFDSPERGPVGEFTPLGLRLFREPRSYSGSAPEVGSVEAEIPVVTTGLGASGDTLRRVVGDVADPAVDGVVVAGTGLGNTTGSLCAAIEELLAAGVPVVVASRCHEGATAPLYGGDGGGTTLDELGVLWGGDLPAWKARIKLAVALERGAGGTGGDDAVDAEFFEAGLREPSA</sequence>
<dbReference type="InterPro" id="IPR027475">
    <property type="entry name" value="Asparaginase/glutaminase_AS2"/>
</dbReference>
<dbReference type="InterPro" id="IPR036152">
    <property type="entry name" value="Asp/glu_Ase-like_sf"/>
</dbReference>
<feature type="domain" description="L-asparaginase N-terminal" evidence="6">
    <location>
        <begin position="2"/>
        <end position="185"/>
    </location>
</feature>
<dbReference type="EMBL" id="JBHUCZ010000003">
    <property type="protein sequence ID" value="MFD1567284.1"/>
    <property type="molecule type" value="Genomic_DNA"/>
</dbReference>
<dbReference type="Gene3D" id="3.40.50.1170">
    <property type="entry name" value="L-asparaginase, N-terminal domain"/>
    <property type="match status" value="1"/>
</dbReference>
<feature type="domain" description="Asparaginase/glutaminase C-terminal" evidence="7">
    <location>
        <begin position="210"/>
        <end position="311"/>
    </location>
</feature>
<comment type="similarity">
    <text evidence="1">Belongs to the asparaginase 1 family.</text>
</comment>
<dbReference type="GO" id="GO:0004067">
    <property type="term" value="F:asparaginase activity"/>
    <property type="evidence" value="ECO:0007669"/>
    <property type="project" value="UniProtKB-UniRule"/>
</dbReference>
<evidence type="ECO:0000256" key="1">
    <source>
        <dbReference type="ARBA" id="ARBA00010518"/>
    </source>
</evidence>
<dbReference type="SMART" id="SM00870">
    <property type="entry name" value="Asparaginase"/>
    <property type="match status" value="1"/>
</dbReference>
<dbReference type="Pfam" id="PF00710">
    <property type="entry name" value="Asparaginase"/>
    <property type="match status" value="1"/>
</dbReference>
<dbReference type="PIRSF" id="PIRSF500176">
    <property type="entry name" value="L_ASNase"/>
    <property type="match status" value="1"/>
</dbReference>
<evidence type="ECO:0000313" key="9">
    <source>
        <dbReference type="Proteomes" id="UP001597139"/>
    </source>
</evidence>
<dbReference type="PROSITE" id="PS00144">
    <property type="entry name" value="ASN_GLN_ASE_1"/>
    <property type="match status" value="1"/>
</dbReference>
<dbReference type="AlphaFoldDB" id="A0ABD6BQ52"/>
<dbReference type="Gene3D" id="3.40.50.40">
    <property type="match status" value="1"/>
</dbReference>
<dbReference type="InterPro" id="IPR027473">
    <property type="entry name" value="L-asparaginase_C"/>
</dbReference>
<evidence type="ECO:0000313" key="8">
    <source>
        <dbReference type="EMBL" id="MFD1567284.1"/>
    </source>
</evidence>
<evidence type="ECO:0000256" key="4">
    <source>
        <dbReference type="PROSITE-ProRule" id="PRU10100"/>
    </source>
</evidence>
<evidence type="ECO:0000259" key="6">
    <source>
        <dbReference type="Pfam" id="PF00710"/>
    </source>
</evidence>
<dbReference type="PROSITE" id="PS00917">
    <property type="entry name" value="ASN_GLN_ASE_2"/>
    <property type="match status" value="1"/>
</dbReference>
<dbReference type="InterPro" id="IPR027474">
    <property type="entry name" value="L-asparaginase_N"/>
</dbReference>
<dbReference type="InterPro" id="IPR040919">
    <property type="entry name" value="Asparaginase_C"/>
</dbReference>
<name>A0ABD6BQ52_9EURY</name>
<dbReference type="PIRSF" id="PIRSF001220">
    <property type="entry name" value="L-ASNase_gatD"/>
    <property type="match status" value="1"/>
</dbReference>
<dbReference type="Proteomes" id="UP001597139">
    <property type="component" value="Unassembled WGS sequence"/>
</dbReference>
<dbReference type="PANTHER" id="PTHR11707:SF28">
    <property type="entry name" value="60 KDA LYSOPHOSPHOLIPASE"/>
    <property type="match status" value="1"/>
</dbReference>
<dbReference type="InterPro" id="IPR006034">
    <property type="entry name" value="Asparaginase/glutaminase-like"/>
</dbReference>
<evidence type="ECO:0000256" key="3">
    <source>
        <dbReference type="PROSITE-ProRule" id="PRU10099"/>
    </source>
</evidence>
<dbReference type="RefSeq" id="WP_267646262.1">
    <property type="nucleotide sequence ID" value="NZ_JANHGR010000001.1"/>
</dbReference>